<gene>
    <name evidence="3" type="ORF">EI16_08545</name>
</gene>
<evidence type="ECO:0000313" key="3">
    <source>
        <dbReference type="EMBL" id="KDN96314.1"/>
    </source>
</evidence>
<dbReference type="STRING" id="28885.EI16_08545"/>
<feature type="domain" description="HDOD" evidence="2">
    <location>
        <begin position="203"/>
        <end position="389"/>
    </location>
</feature>
<dbReference type="AlphaFoldDB" id="A0A066ZVL8"/>
<evidence type="ECO:0000259" key="2">
    <source>
        <dbReference type="PROSITE" id="PS51833"/>
    </source>
</evidence>
<dbReference type="SUPFAM" id="SSF109604">
    <property type="entry name" value="HD-domain/PDEase-like"/>
    <property type="match status" value="1"/>
</dbReference>
<protein>
    <submittedName>
        <fullName evidence="3">Diguanylate phosphodiesterase</fullName>
    </submittedName>
</protein>
<proteinExistence type="predicted"/>
<organism evidence="3 4">
    <name type="scientific">Hydrogenovibrio marinus</name>
    <dbReference type="NCBI Taxonomy" id="28885"/>
    <lineage>
        <taxon>Bacteria</taxon>
        <taxon>Pseudomonadati</taxon>
        <taxon>Pseudomonadota</taxon>
        <taxon>Gammaproteobacteria</taxon>
        <taxon>Thiotrichales</taxon>
        <taxon>Piscirickettsiaceae</taxon>
        <taxon>Hydrogenovibrio</taxon>
    </lineage>
</organism>
<reference evidence="3 4" key="1">
    <citation type="submission" date="2014-04" db="EMBL/GenBank/DDBJ databases">
        <title>Draft genome sequence of Hydrogenovibrio marinus MH-110, a model organism for aerobic H2 metabolism.</title>
        <authorList>
            <person name="Cha H.J."/>
            <person name="Jo B.H."/>
            <person name="Hwang B.H."/>
        </authorList>
    </citation>
    <scope>NUCLEOTIDE SEQUENCE [LARGE SCALE GENOMIC DNA]</scope>
    <source>
        <strain evidence="3 4">MH-110</strain>
    </source>
</reference>
<dbReference type="PANTHER" id="PTHR33525:SF4">
    <property type="entry name" value="CYCLIC DI-GMP PHOSPHODIESTERASE CDGJ"/>
    <property type="match status" value="1"/>
</dbReference>
<sequence>MSNSEFFIGRQPIMNRESKLYGYELLFRGGFDPNEAVFDSGQEATAAVIHNSMMGLGLESIVGQHQAFINFPESFFLSTETPCFSPDNIVVEVLEDVPPTEDVIEGIKVLKGQGYIIALDDFVFKKRLVPLIQLADIIKFDVQYVKPENIPALFTKVKQITNVKIIAERVETKEMFEVCKQAGADYFQGYFFAKPEVISGKQLNVGRHNLILLLEKISDDNLHIDQLIEIVERDVGLTHKLMKMAEQYRSLSMPEFSSLRDVMMLFGLKRVQSWATLVSMSILDDIVPEVFNLARTRAVFMRSLAQHEGHGAVDSYYLAGLFSMLDVILQQEMEDALKQLPINEEIKFGICKGENSYGQLLAIAKQFESASDHGINTDHVKLYMKALSEVNEVRF</sequence>
<dbReference type="PROSITE" id="PS50883">
    <property type="entry name" value="EAL"/>
    <property type="match status" value="1"/>
</dbReference>
<dbReference type="Gene3D" id="1.10.3210.10">
    <property type="entry name" value="Hypothetical protein af1432"/>
    <property type="match status" value="1"/>
</dbReference>
<feature type="domain" description="EAL" evidence="1">
    <location>
        <begin position="1"/>
        <end position="209"/>
    </location>
</feature>
<name>A0A066ZVL8_HYDMR</name>
<dbReference type="SUPFAM" id="SSF141868">
    <property type="entry name" value="EAL domain-like"/>
    <property type="match status" value="1"/>
</dbReference>
<dbReference type="Pfam" id="PF00563">
    <property type="entry name" value="EAL"/>
    <property type="match status" value="1"/>
</dbReference>
<dbReference type="InterPro" id="IPR014408">
    <property type="entry name" value="dGMP_Pdiesterase_EAL/HD-GYP"/>
</dbReference>
<dbReference type="InterPro" id="IPR035919">
    <property type="entry name" value="EAL_sf"/>
</dbReference>
<dbReference type="PANTHER" id="PTHR33525">
    <property type="match status" value="1"/>
</dbReference>
<dbReference type="SMART" id="SM00052">
    <property type="entry name" value="EAL"/>
    <property type="match status" value="1"/>
</dbReference>
<dbReference type="RefSeq" id="WP_029912222.1">
    <property type="nucleotide sequence ID" value="NZ_AP020335.1"/>
</dbReference>
<dbReference type="Gene3D" id="3.20.20.450">
    <property type="entry name" value="EAL domain"/>
    <property type="match status" value="1"/>
</dbReference>
<dbReference type="EMBL" id="JMIU01000001">
    <property type="protein sequence ID" value="KDN96314.1"/>
    <property type="molecule type" value="Genomic_DNA"/>
</dbReference>
<dbReference type="InterPro" id="IPR013976">
    <property type="entry name" value="HDOD"/>
</dbReference>
<dbReference type="PROSITE" id="PS51833">
    <property type="entry name" value="HDOD"/>
    <property type="match status" value="1"/>
</dbReference>
<evidence type="ECO:0000259" key="1">
    <source>
        <dbReference type="PROSITE" id="PS50883"/>
    </source>
</evidence>
<keyword evidence="4" id="KW-1185">Reference proteome</keyword>
<evidence type="ECO:0000313" key="4">
    <source>
        <dbReference type="Proteomes" id="UP000027341"/>
    </source>
</evidence>
<dbReference type="InterPro" id="IPR052340">
    <property type="entry name" value="RNase_Y/CdgJ"/>
</dbReference>
<dbReference type="Proteomes" id="UP000027341">
    <property type="component" value="Unassembled WGS sequence"/>
</dbReference>
<accession>A0A066ZVL8</accession>
<dbReference type="Pfam" id="PF08668">
    <property type="entry name" value="HDOD"/>
    <property type="match status" value="1"/>
</dbReference>
<dbReference type="PIRSF" id="PIRSF003180">
    <property type="entry name" value="DiGMPpdiest_YuxH"/>
    <property type="match status" value="1"/>
</dbReference>
<dbReference type="InterPro" id="IPR001633">
    <property type="entry name" value="EAL_dom"/>
</dbReference>
<comment type="caution">
    <text evidence="3">The sequence shown here is derived from an EMBL/GenBank/DDBJ whole genome shotgun (WGS) entry which is preliminary data.</text>
</comment>